<sequence>MPPAWKSHVVLRDSIEHALLASALVDTPRTRRQLLVIAIRDGLRLYDDPTVTTALRRLKVSGLFKSGRSDGYLLHYHLTPQGEQMLKAFTESPA</sequence>
<organism evidence="1 2">
    <name type="scientific">Deinococcus rubellus</name>
    <dbReference type="NCBI Taxonomy" id="1889240"/>
    <lineage>
        <taxon>Bacteria</taxon>
        <taxon>Thermotogati</taxon>
        <taxon>Deinococcota</taxon>
        <taxon>Deinococci</taxon>
        <taxon>Deinococcales</taxon>
        <taxon>Deinococcaceae</taxon>
        <taxon>Deinococcus</taxon>
    </lineage>
</organism>
<name>A0ABY5YI49_9DEIO</name>
<accession>A0ABY5YI49</accession>
<dbReference type="EMBL" id="CP104213">
    <property type="protein sequence ID" value="UWX64744.1"/>
    <property type="molecule type" value="Genomic_DNA"/>
</dbReference>
<dbReference type="Proteomes" id="UP001060261">
    <property type="component" value="Chromosome"/>
</dbReference>
<keyword evidence="2" id="KW-1185">Reference proteome</keyword>
<evidence type="ECO:0000313" key="1">
    <source>
        <dbReference type="EMBL" id="UWX64744.1"/>
    </source>
</evidence>
<evidence type="ECO:0000313" key="2">
    <source>
        <dbReference type="Proteomes" id="UP001060261"/>
    </source>
</evidence>
<dbReference type="SUPFAM" id="SSF46785">
    <property type="entry name" value="Winged helix' DNA-binding domain"/>
    <property type="match status" value="1"/>
</dbReference>
<proteinExistence type="predicted"/>
<protein>
    <submittedName>
        <fullName evidence="1">Uncharacterized protein</fullName>
    </submittedName>
</protein>
<dbReference type="RefSeq" id="WP_260561005.1">
    <property type="nucleotide sequence ID" value="NZ_BAABEC010000009.1"/>
</dbReference>
<gene>
    <name evidence="1" type="ORF">N0D28_03535</name>
</gene>
<dbReference type="InterPro" id="IPR036390">
    <property type="entry name" value="WH_DNA-bd_sf"/>
</dbReference>
<reference evidence="1" key="1">
    <citation type="submission" date="2022-09" db="EMBL/GenBank/DDBJ databases">
        <title>genome sequence of Deinococcus rubellus.</title>
        <authorList>
            <person name="Srinivasan S."/>
        </authorList>
    </citation>
    <scope>NUCLEOTIDE SEQUENCE</scope>
    <source>
        <strain evidence="1">Ant6</strain>
    </source>
</reference>